<dbReference type="Proteomes" id="UP000035642">
    <property type="component" value="Unassembled WGS sequence"/>
</dbReference>
<evidence type="ECO:0000313" key="1">
    <source>
        <dbReference type="Proteomes" id="UP000035642"/>
    </source>
</evidence>
<sequence>NGHNRLKKSIYFGETVLNPRLFHDIGKGVDAGALIGPIMTPFVDMYEMIFCAIRLFKIAREQEESPLSSSKSIFDIIRRLKQPSTTTTPQPPLIERLLRPYIEPWKQQLDDFLKGITTSTIPTPSTASPRTTTFRPDNLFEFVQKKVTAVLRNKRQVISPKPDPLNSITGVDEPLLQLTNPFTPNPLMTLFTTLQPFPELPPLQSNKIPNKEIFLVKPTLPETHFKLRDPLYNPLFPNRKNKLFDLLAGGEVAHKQR</sequence>
<protein>
    <submittedName>
        <fullName evidence="2">Reverse transcriptase domain-containing protein</fullName>
    </submittedName>
</protein>
<reference evidence="2" key="2">
    <citation type="submission" date="2017-02" db="UniProtKB">
        <authorList>
            <consortium name="WormBaseParasite"/>
        </authorList>
    </citation>
    <scope>IDENTIFICATION</scope>
</reference>
<proteinExistence type="predicted"/>
<dbReference type="WBParaSite" id="ACAC_0001152301-mRNA-1">
    <property type="protein sequence ID" value="ACAC_0001152301-mRNA-1"/>
    <property type="gene ID" value="ACAC_0001152301"/>
</dbReference>
<evidence type="ECO:0000313" key="2">
    <source>
        <dbReference type="WBParaSite" id="ACAC_0001152301-mRNA-1"/>
    </source>
</evidence>
<accession>A0A0K0DJE7</accession>
<dbReference type="AlphaFoldDB" id="A0A0K0DJE7"/>
<organism evidence="1 2">
    <name type="scientific">Angiostrongylus cantonensis</name>
    <name type="common">Rat lungworm</name>
    <dbReference type="NCBI Taxonomy" id="6313"/>
    <lineage>
        <taxon>Eukaryota</taxon>
        <taxon>Metazoa</taxon>
        <taxon>Ecdysozoa</taxon>
        <taxon>Nematoda</taxon>
        <taxon>Chromadorea</taxon>
        <taxon>Rhabditida</taxon>
        <taxon>Rhabditina</taxon>
        <taxon>Rhabditomorpha</taxon>
        <taxon>Strongyloidea</taxon>
        <taxon>Metastrongylidae</taxon>
        <taxon>Angiostrongylus</taxon>
    </lineage>
</organism>
<reference evidence="1" key="1">
    <citation type="submission" date="2012-09" db="EMBL/GenBank/DDBJ databases">
        <authorList>
            <person name="Martin A.A."/>
        </authorList>
    </citation>
    <scope>NUCLEOTIDE SEQUENCE</scope>
</reference>
<name>A0A0K0DJE7_ANGCA</name>
<keyword evidence="1" id="KW-1185">Reference proteome</keyword>